<evidence type="ECO:0000313" key="1">
    <source>
        <dbReference type="EMBL" id="QSE96437.1"/>
    </source>
</evidence>
<organism evidence="1 2">
    <name type="scientific">Fulvivirga lutea</name>
    <dbReference type="NCBI Taxonomy" id="2810512"/>
    <lineage>
        <taxon>Bacteria</taxon>
        <taxon>Pseudomonadati</taxon>
        <taxon>Bacteroidota</taxon>
        <taxon>Cytophagia</taxon>
        <taxon>Cytophagales</taxon>
        <taxon>Fulvivirgaceae</taxon>
        <taxon>Fulvivirga</taxon>
    </lineage>
</organism>
<protein>
    <recommendedName>
        <fullName evidence="3">CsbD family protein</fullName>
    </recommendedName>
</protein>
<accession>A0A974WG58</accession>
<sequence length="96" mass="11236">MRKGHLWVVEEILSQLKLKIMENSKDQKVTEPFKITGDWKGQSTQLKNKYPQLTDEDLKFESGKENELVKRVETRLNKNREEVVNIIKKAEPAKAI</sequence>
<name>A0A974WG58_9BACT</name>
<evidence type="ECO:0008006" key="3">
    <source>
        <dbReference type="Google" id="ProtNLM"/>
    </source>
</evidence>
<dbReference type="InterPro" id="IPR036629">
    <property type="entry name" value="YjbJ_sf"/>
</dbReference>
<dbReference type="RefSeq" id="WP_205720953.1">
    <property type="nucleotide sequence ID" value="NZ_CP070608.1"/>
</dbReference>
<proteinExistence type="predicted"/>
<dbReference type="KEGG" id="fuv:JR347_12590"/>
<dbReference type="SUPFAM" id="SSF69047">
    <property type="entry name" value="Hypothetical protein YjbJ"/>
    <property type="match status" value="1"/>
</dbReference>
<gene>
    <name evidence="1" type="ORF">JR347_12590</name>
</gene>
<dbReference type="AlphaFoldDB" id="A0A974WG58"/>
<dbReference type="EMBL" id="CP070608">
    <property type="protein sequence ID" value="QSE96437.1"/>
    <property type="molecule type" value="Genomic_DNA"/>
</dbReference>
<dbReference type="Gene3D" id="1.10.1470.10">
    <property type="entry name" value="YjbJ"/>
    <property type="match status" value="1"/>
</dbReference>
<keyword evidence="2" id="KW-1185">Reference proteome</keyword>
<dbReference type="Proteomes" id="UP000662783">
    <property type="component" value="Chromosome"/>
</dbReference>
<evidence type="ECO:0000313" key="2">
    <source>
        <dbReference type="Proteomes" id="UP000662783"/>
    </source>
</evidence>
<reference evidence="1" key="1">
    <citation type="submission" date="2021-02" db="EMBL/GenBank/DDBJ databases">
        <title>Fulvivirga sp. S481 isolated from sea water.</title>
        <authorList>
            <person name="Bae S.S."/>
            <person name="Baek K."/>
        </authorList>
    </citation>
    <scope>NUCLEOTIDE SEQUENCE</scope>
    <source>
        <strain evidence="1">S481</strain>
    </source>
</reference>